<reference evidence="6" key="1">
    <citation type="journal article" date="2014" name="Int. J. Syst. Evol. Microbiol.">
        <title>Complete genome of a new Firmicutes species belonging to the dominant human colonic microbiota ('Ruminococcus bicirculans') reveals two chromosomes and a selective capacity to utilize plant glucans.</title>
        <authorList>
            <consortium name="NISC Comparative Sequencing Program"/>
            <person name="Wegmann U."/>
            <person name="Louis P."/>
            <person name="Goesmann A."/>
            <person name="Henrissat B."/>
            <person name="Duncan S.H."/>
            <person name="Flint H.J."/>
        </authorList>
    </citation>
    <scope>NUCLEOTIDE SEQUENCE</scope>
    <source>
        <strain evidence="6">VKM Ac-1246</strain>
    </source>
</reference>
<dbReference type="PANTHER" id="PTHR30055:SF234">
    <property type="entry name" value="HTH-TYPE TRANSCRIPTIONAL REGULATOR BETI"/>
    <property type="match status" value="1"/>
</dbReference>
<dbReference type="InterPro" id="IPR036271">
    <property type="entry name" value="Tet_transcr_reg_TetR-rel_C_sf"/>
</dbReference>
<dbReference type="Pfam" id="PF17932">
    <property type="entry name" value="TetR_C_24"/>
    <property type="match status" value="1"/>
</dbReference>
<accession>A0ABQ5T3V8</accession>
<reference evidence="6" key="2">
    <citation type="submission" date="2023-01" db="EMBL/GenBank/DDBJ databases">
        <authorList>
            <person name="Sun Q."/>
            <person name="Evtushenko L."/>
        </authorList>
    </citation>
    <scope>NUCLEOTIDE SEQUENCE</scope>
    <source>
        <strain evidence="6">VKM Ac-1246</strain>
    </source>
</reference>
<proteinExistence type="predicted"/>
<name>A0ABQ5T3V8_9ACTN</name>
<evidence type="ECO:0000256" key="3">
    <source>
        <dbReference type="ARBA" id="ARBA00023163"/>
    </source>
</evidence>
<feature type="DNA-binding region" description="H-T-H motif" evidence="4">
    <location>
        <begin position="29"/>
        <end position="48"/>
    </location>
</feature>
<dbReference type="PROSITE" id="PS50977">
    <property type="entry name" value="HTH_TETR_2"/>
    <property type="match status" value="1"/>
</dbReference>
<protein>
    <recommendedName>
        <fullName evidence="5">HTH tetR-type domain-containing protein</fullName>
    </recommendedName>
</protein>
<feature type="domain" description="HTH tetR-type" evidence="5">
    <location>
        <begin position="6"/>
        <end position="66"/>
    </location>
</feature>
<dbReference type="Gene3D" id="1.10.357.10">
    <property type="entry name" value="Tetracycline Repressor, domain 2"/>
    <property type="match status" value="1"/>
</dbReference>
<dbReference type="InterPro" id="IPR050109">
    <property type="entry name" value="HTH-type_TetR-like_transc_reg"/>
</dbReference>
<keyword evidence="3" id="KW-0804">Transcription</keyword>
<evidence type="ECO:0000313" key="7">
    <source>
        <dbReference type="Proteomes" id="UP001142292"/>
    </source>
</evidence>
<dbReference type="InterPro" id="IPR041490">
    <property type="entry name" value="KstR2_TetR_C"/>
</dbReference>
<keyword evidence="7" id="KW-1185">Reference proteome</keyword>
<keyword evidence="2 4" id="KW-0238">DNA-binding</keyword>
<dbReference type="SUPFAM" id="SSF46689">
    <property type="entry name" value="Homeodomain-like"/>
    <property type="match status" value="1"/>
</dbReference>
<evidence type="ECO:0000313" key="6">
    <source>
        <dbReference type="EMBL" id="GLJ69841.1"/>
    </source>
</evidence>
<evidence type="ECO:0000256" key="1">
    <source>
        <dbReference type="ARBA" id="ARBA00023015"/>
    </source>
</evidence>
<dbReference type="InterPro" id="IPR009057">
    <property type="entry name" value="Homeodomain-like_sf"/>
</dbReference>
<keyword evidence="1" id="KW-0805">Transcription regulation</keyword>
<dbReference type="PRINTS" id="PR00455">
    <property type="entry name" value="HTHTETR"/>
</dbReference>
<evidence type="ECO:0000256" key="2">
    <source>
        <dbReference type="ARBA" id="ARBA00023125"/>
    </source>
</evidence>
<dbReference type="RefSeq" id="WP_229787622.1">
    <property type="nucleotide sequence ID" value="NZ_BMRK01000006.1"/>
</dbReference>
<evidence type="ECO:0000259" key="5">
    <source>
        <dbReference type="PROSITE" id="PS50977"/>
    </source>
</evidence>
<gene>
    <name evidence="6" type="ORF">GCM10017579_38770</name>
</gene>
<dbReference type="InterPro" id="IPR001647">
    <property type="entry name" value="HTH_TetR"/>
</dbReference>
<sequence length="195" mass="21953">MASKAEKTRKRILDAAASVLSQRGYAGMRLGEVAEVAGVQAPAIYYHFASRDELVEEVMWSGAHAVRLHVEDAVAALPDDTGPLDRIMTAVDAHLRYELEISDYATASIRNARHVPEALRDRPAAEESLYSRCWRDLFDDAKKEGTIRDDLDATTFRMLLLGSLNWVVEWWRPEVRPLDEVIAVAQDMVRRTVTS</sequence>
<dbReference type="SUPFAM" id="SSF48498">
    <property type="entry name" value="Tetracyclin repressor-like, C-terminal domain"/>
    <property type="match status" value="1"/>
</dbReference>
<comment type="caution">
    <text evidence="6">The sequence shown here is derived from an EMBL/GenBank/DDBJ whole genome shotgun (WGS) entry which is preliminary data.</text>
</comment>
<dbReference type="Pfam" id="PF00440">
    <property type="entry name" value="TetR_N"/>
    <property type="match status" value="1"/>
</dbReference>
<dbReference type="PANTHER" id="PTHR30055">
    <property type="entry name" value="HTH-TYPE TRANSCRIPTIONAL REGULATOR RUTR"/>
    <property type="match status" value="1"/>
</dbReference>
<dbReference type="EMBL" id="BSEL01000007">
    <property type="protein sequence ID" value="GLJ69841.1"/>
    <property type="molecule type" value="Genomic_DNA"/>
</dbReference>
<evidence type="ECO:0000256" key="4">
    <source>
        <dbReference type="PROSITE-ProRule" id="PRU00335"/>
    </source>
</evidence>
<organism evidence="6 7">
    <name type="scientific">Nocardioides luteus</name>
    <dbReference type="NCBI Taxonomy" id="1844"/>
    <lineage>
        <taxon>Bacteria</taxon>
        <taxon>Bacillati</taxon>
        <taxon>Actinomycetota</taxon>
        <taxon>Actinomycetes</taxon>
        <taxon>Propionibacteriales</taxon>
        <taxon>Nocardioidaceae</taxon>
        <taxon>Nocardioides</taxon>
    </lineage>
</organism>
<dbReference type="Proteomes" id="UP001142292">
    <property type="component" value="Unassembled WGS sequence"/>
</dbReference>